<dbReference type="Gene3D" id="1.10.10.250">
    <property type="entry name" value="Ribosomal protein L11, C-terminal domain"/>
    <property type="match status" value="1"/>
</dbReference>
<keyword evidence="2" id="KW-1185">Reference proteome</keyword>
<protein>
    <submittedName>
        <fullName evidence="3">Ribosomal protein L11 C-terminal domain-containing protein</fullName>
    </submittedName>
</protein>
<evidence type="ECO:0000313" key="3">
    <source>
        <dbReference type="WBParaSite" id="PEQ_0000860801-mRNA-1"/>
    </source>
</evidence>
<organism evidence="2 3">
    <name type="scientific">Parascaris equorum</name>
    <name type="common">Equine roundworm</name>
    <dbReference type="NCBI Taxonomy" id="6256"/>
    <lineage>
        <taxon>Eukaryota</taxon>
        <taxon>Metazoa</taxon>
        <taxon>Ecdysozoa</taxon>
        <taxon>Nematoda</taxon>
        <taxon>Chromadorea</taxon>
        <taxon>Rhabditida</taxon>
        <taxon>Spirurina</taxon>
        <taxon>Ascaridomorpha</taxon>
        <taxon>Ascaridoidea</taxon>
        <taxon>Ascarididae</taxon>
        <taxon>Parascaris</taxon>
    </lineage>
</organism>
<reference evidence="3" key="1">
    <citation type="submission" date="2022-11" db="UniProtKB">
        <authorList>
            <consortium name="WormBaseParasite"/>
        </authorList>
    </citation>
    <scope>IDENTIFICATION</scope>
</reference>
<dbReference type="InterPro" id="IPR020783">
    <property type="entry name" value="Ribosomal_uL11_C"/>
</dbReference>
<evidence type="ECO:0000313" key="2">
    <source>
        <dbReference type="Proteomes" id="UP000887564"/>
    </source>
</evidence>
<accession>A0A914RQI1</accession>
<dbReference type="InterPro" id="IPR036769">
    <property type="entry name" value="Ribosomal_uL11_C_sf"/>
</dbReference>
<proteinExistence type="predicted"/>
<dbReference type="WBParaSite" id="PEQ_0000860801-mRNA-1">
    <property type="protein sequence ID" value="PEQ_0000860801-mRNA-1"/>
    <property type="gene ID" value="PEQ_0000860801"/>
</dbReference>
<dbReference type="SUPFAM" id="SSF46906">
    <property type="entry name" value="Ribosomal protein L11, C-terminal domain"/>
    <property type="match status" value="1"/>
</dbReference>
<evidence type="ECO:0000259" key="1">
    <source>
        <dbReference type="Pfam" id="PF00298"/>
    </source>
</evidence>
<dbReference type="GO" id="GO:0005840">
    <property type="term" value="C:ribosome"/>
    <property type="evidence" value="ECO:0007669"/>
    <property type="project" value="InterPro"/>
</dbReference>
<dbReference type="Pfam" id="PF00298">
    <property type="entry name" value="Ribosomal_L11"/>
    <property type="match status" value="1"/>
</dbReference>
<dbReference type="GO" id="GO:0003735">
    <property type="term" value="F:structural constituent of ribosome"/>
    <property type="evidence" value="ECO:0007669"/>
    <property type="project" value="InterPro"/>
</dbReference>
<dbReference type="AlphaFoldDB" id="A0A914RQI1"/>
<name>A0A914RQI1_PAREQ</name>
<sequence>LLIISGEIAGKLSVKHIYEIAKVKSRDKCLVGVPLQVIIFIFIKEFCFCSQDICRMIIKSCRTMGIEVVREDLNPDEYRAFLEKRKEIVDGQLKELAEKKAAKMLRTT</sequence>
<dbReference type="GO" id="GO:0006412">
    <property type="term" value="P:translation"/>
    <property type="evidence" value="ECO:0007669"/>
    <property type="project" value="InterPro"/>
</dbReference>
<feature type="domain" description="Large ribosomal subunit protein uL11 C-terminal" evidence="1">
    <location>
        <begin position="7"/>
        <end position="28"/>
    </location>
</feature>
<dbReference type="Proteomes" id="UP000887564">
    <property type="component" value="Unplaced"/>
</dbReference>